<organism evidence="6 7">
    <name type="scientific">Parvicella tangerina</name>
    <dbReference type="NCBI Taxonomy" id="2829795"/>
    <lineage>
        <taxon>Bacteria</taxon>
        <taxon>Pseudomonadati</taxon>
        <taxon>Bacteroidota</taxon>
        <taxon>Flavobacteriia</taxon>
        <taxon>Flavobacteriales</taxon>
        <taxon>Parvicellaceae</taxon>
        <taxon>Parvicella</taxon>
    </lineage>
</organism>
<gene>
    <name evidence="4 6" type="primary">msrA</name>
    <name evidence="6" type="ORF">CRYO30217_03342</name>
</gene>
<dbReference type="PANTHER" id="PTHR43774:SF1">
    <property type="entry name" value="PEPTIDE METHIONINE SULFOXIDE REDUCTASE MSRA 2"/>
    <property type="match status" value="1"/>
</dbReference>
<comment type="function">
    <text evidence="4">Has an important function as a repair enzyme for proteins that have been inactivated by oxidation. Catalyzes the reversible oxidation-reduction of methionine sulfoxide in proteins to methionine.</text>
</comment>
<proteinExistence type="inferred from homology"/>
<dbReference type="InterPro" id="IPR036509">
    <property type="entry name" value="Met_Sox_Rdtase_MsrA_sf"/>
</dbReference>
<dbReference type="InterPro" id="IPR002569">
    <property type="entry name" value="Met_Sox_Rdtase_MsrA_dom"/>
</dbReference>
<sequence length="211" mass="24229">MKSFTKIFFSGLLVIYSFTLFGNERVAKTDIFPTNQDTATFAAGCFWCIEEQFRHLAGVEKVISGYTGGKTKNPTYKQVCSGTTGHAEACQIIYDPSVITYDELLAAFFVAHDPTQLNKQGNDVGTQYRSAIFFHNHRQKELANQYINALNEEEAYPKPIVTEVSALKTFYVAEDYHQDYFENHQDQPYCKFVIQPKTEKFQKVFKDKLKH</sequence>
<evidence type="ECO:0000313" key="6">
    <source>
        <dbReference type="EMBL" id="CAG5086943.1"/>
    </source>
</evidence>
<dbReference type="EMBL" id="OU015584">
    <property type="protein sequence ID" value="CAG5086943.1"/>
    <property type="molecule type" value="Genomic_DNA"/>
</dbReference>
<evidence type="ECO:0000256" key="3">
    <source>
        <dbReference type="ARBA" id="ARBA00048782"/>
    </source>
</evidence>
<name>A0A916NJK1_9FLAO</name>
<evidence type="ECO:0000313" key="7">
    <source>
        <dbReference type="Proteomes" id="UP000683507"/>
    </source>
</evidence>
<evidence type="ECO:0000256" key="2">
    <source>
        <dbReference type="ARBA" id="ARBA00047806"/>
    </source>
</evidence>
<protein>
    <recommendedName>
        <fullName evidence="4">Peptide methionine sulfoxide reductase MsrA</fullName>
        <shortName evidence="4">Protein-methionine-S-oxide reductase</shortName>
        <ecNumber evidence="4">1.8.4.11</ecNumber>
    </recommendedName>
    <alternativeName>
        <fullName evidence="4">Peptide-methionine (S)-S-oxide reductase</fullName>
        <shortName evidence="4">Peptide Met(O) reductase</shortName>
    </alternativeName>
</protein>
<evidence type="ECO:0000256" key="1">
    <source>
        <dbReference type="ARBA" id="ARBA00023002"/>
    </source>
</evidence>
<dbReference type="KEGG" id="ptan:CRYO30217_03342"/>
<dbReference type="Pfam" id="PF01625">
    <property type="entry name" value="PMSR"/>
    <property type="match status" value="1"/>
</dbReference>
<accession>A0A916NJK1</accession>
<dbReference type="AlphaFoldDB" id="A0A916NJK1"/>
<dbReference type="HAMAP" id="MF_01401">
    <property type="entry name" value="MsrA"/>
    <property type="match status" value="1"/>
</dbReference>
<keyword evidence="1 4" id="KW-0560">Oxidoreductase</keyword>
<dbReference type="NCBIfam" id="TIGR00401">
    <property type="entry name" value="msrA"/>
    <property type="match status" value="1"/>
</dbReference>
<evidence type="ECO:0000256" key="4">
    <source>
        <dbReference type="HAMAP-Rule" id="MF_01401"/>
    </source>
</evidence>
<dbReference type="GO" id="GO:0008113">
    <property type="term" value="F:peptide-methionine (S)-S-oxide reductase activity"/>
    <property type="evidence" value="ECO:0007669"/>
    <property type="project" value="UniProtKB-UniRule"/>
</dbReference>
<feature type="domain" description="Peptide methionine sulphoxide reductase MsrA" evidence="5">
    <location>
        <begin position="38"/>
        <end position="191"/>
    </location>
</feature>
<dbReference type="EC" id="1.8.4.11" evidence="4"/>
<reference evidence="6" key="1">
    <citation type="submission" date="2021-04" db="EMBL/GenBank/DDBJ databases">
        <authorList>
            <person name="Rodrigo-Torres L."/>
            <person name="Arahal R. D."/>
            <person name="Lucena T."/>
        </authorList>
    </citation>
    <scope>NUCLEOTIDE SEQUENCE</scope>
    <source>
        <strain evidence="6">AS29M-1</strain>
    </source>
</reference>
<keyword evidence="7" id="KW-1185">Reference proteome</keyword>
<dbReference type="Proteomes" id="UP000683507">
    <property type="component" value="Chromosome"/>
</dbReference>
<comment type="similarity">
    <text evidence="4">Belongs to the MsrA Met sulfoxide reductase family.</text>
</comment>
<dbReference type="SUPFAM" id="SSF55068">
    <property type="entry name" value="Peptide methionine sulfoxide reductase"/>
    <property type="match status" value="1"/>
</dbReference>
<evidence type="ECO:0000259" key="5">
    <source>
        <dbReference type="Pfam" id="PF01625"/>
    </source>
</evidence>
<dbReference type="RefSeq" id="WP_258543524.1">
    <property type="nucleotide sequence ID" value="NZ_OU015584.1"/>
</dbReference>
<feature type="active site" evidence="4">
    <location>
        <position position="45"/>
    </location>
</feature>
<dbReference type="PANTHER" id="PTHR43774">
    <property type="entry name" value="PEPTIDE METHIONINE SULFOXIDE REDUCTASE"/>
    <property type="match status" value="1"/>
</dbReference>
<dbReference type="Gene3D" id="3.30.1060.10">
    <property type="entry name" value="Peptide methionine sulphoxide reductase MsrA"/>
    <property type="match status" value="1"/>
</dbReference>
<comment type="catalytic activity">
    <reaction evidence="3 4">
        <text>[thioredoxin]-disulfide + L-methionine + H2O = L-methionine (S)-S-oxide + [thioredoxin]-dithiol</text>
        <dbReference type="Rhea" id="RHEA:19993"/>
        <dbReference type="Rhea" id="RHEA-COMP:10698"/>
        <dbReference type="Rhea" id="RHEA-COMP:10700"/>
        <dbReference type="ChEBI" id="CHEBI:15377"/>
        <dbReference type="ChEBI" id="CHEBI:29950"/>
        <dbReference type="ChEBI" id="CHEBI:50058"/>
        <dbReference type="ChEBI" id="CHEBI:57844"/>
        <dbReference type="ChEBI" id="CHEBI:58772"/>
        <dbReference type="EC" id="1.8.4.11"/>
    </reaction>
</comment>
<comment type="catalytic activity">
    <reaction evidence="2 4">
        <text>L-methionyl-[protein] + [thioredoxin]-disulfide + H2O = L-methionyl-(S)-S-oxide-[protein] + [thioredoxin]-dithiol</text>
        <dbReference type="Rhea" id="RHEA:14217"/>
        <dbReference type="Rhea" id="RHEA-COMP:10698"/>
        <dbReference type="Rhea" id="RHEA-COMP:10700"/>
        <dbReference type="Rhea" id="RHEA-COMP:12313"/>
        <dbReference type="Rhea" id="RHEA-COMP:12315"/>
        <dbReference type="ChEBI" id="CHEBI:15377"/>
        <dbReference type="ChEBI" id="CHEBI:16044"/>
        <dbReference type="ChEBI" id="CHEBI:29950"/>
        <dbReference type="ChEBI" id="CHEBI:44120"/>
        <dbReference type="ChEBI" id="CHEBI:50058"/>
        <dbReference type="EC" id="1.8.4.11"/>
    </reaction>
</comment>